<evidence type="ECO:0000259" key="2">
    <source>
        <dbReference type="Pfam" id="PF23636"/>
    </source>
</evidence>
<reference evidence="4" key="1">
    <citation type="journal article" date="2019" name="Int. J. Syst. Evol. Microbiol.">
        <title>The Global Catalogue of Microorganisms (GCM) 10K type strain sequencing project: providing services to taxonomists for standard genome sequencing and annotation.</title>
        <authorList>
            <consortium name="The Broad Institute Genomics Platform"/>
            <consortium name="The Broad Institute Genome Sequencing Center for Infectious Disease"/>
            <person name="Wu L."/>
            <person name="Ma J."/>
        </authorList>
    </citation>
    <scope>NUCLEOTIDE SEQUENCE [LARGE SCALE GENOMIC DNA]</scope>
    <source>
        <strain evidence="4">CCUG 50347</strain>
    </source>
</reference>
<evidence type="ECO:0000256" key="1">
    <source>
        <dbReference type="SAM" id="Phobius"/>
    </source>
</evidence>
<keyword evidence="1" id="KW-0472">Membrane</keyword>
<sequence length="159" mass="17107">MTDVDGVQKEDRTPTFGAQAAYLREPASYGHDTDDYFSGWVSFAGIMMILLGAFQIVEGLVALFSPTYFLVGSEGLVLSLSFAGWGWVHLLLGILILAAGFAVLAGKPWGRFTGIVLAGLSALANLVFIAAYPMWSIIIIAVDIAVIYALATDRRGWQT</sequence>
<dbReference type="Proteomes" id="UP001595909">
    <property type="component" value="Unassembled WGS sequence"/>
</dbReference>
<protein>
    <recommendedName>
        <fullName evidence="2">DUF7144 domain-containing protein</fullName>
    </recommendedName>
</protein>
<keyword evidence="1" id="KW-1133">Transmembrane helix</keyword>
<dbReference type="InterPro" id="IPR055568">
    <property type="entry name" value="DUF7144"/>
</dbReference>
<organism evidence="3 4">
    <name type="scientific">Actinomycetospora chibensis</name>
    <dbReference type="NCBI Taxonomy" id="663606"/>
    <lineage>
        <taxon>Bacteria</taxon>
        <taxon>Bacillati</taxon>
        <taxon>Actinomycetota</taxon>
        <taxon>Actinomycetes</taxon>
        <taxon>Pseudonocardiales</taxon>
        <taxon>Pseudonocardiaceae</taxon>
        <taxon>Actinomycetospora</taxon>
    </lineage>
</organism>
<dbReference type="EMBL" id="JBHSIM010000049">
    <property type="protein sequence ID" value="MFC4835370.1"/>
    <property type="molecule type" value="Genomic_DNA"/>
</dbReference>
<feature type="transmembrane region" description="Helical" evidence="1">
    <location>
        <begin position="40"/>
        <end position="64"/>
    </location>
</feature>
<evidence type="ECO:0000313" key="3">
    <source>
        <dbReference type="EMBL" id="MFC4835370.1"/>
    </source>
</evidence>
<feature type="domain" description="DUF7144" evidence="2">
    <location>
        <begin position="40"/>
        <end position="155"/>
    </location>
</feature>
<proteinExistence type="predicted"/>
<keyword evidence="4" id="KW-1185">Reference proteome</keyword>
<feature type="transmembrane region" description="Helical" evidence="1">
    <location>
        <begin position="134"/>
        <end position="151"/>
    </location>
</feature>
<feature type="transmembrane region" description="Helical" evidence="1">
    <location>
        <begin position="84"/>
        <end position="105"/>
    </location>
</feature>
<evidence type="ECO:0000313" key="4">
    <source>
        <dbReference type="Proteomes" id="UP001595909"/>
    </source>
</evidence>
<dbReference type="Pfam" id="PF23636">
    <property type="entry name" value="DUF7144"/>
    <property type="match status" value="1"/>
</dbReference>
<accession>A0ABV9RT54</accession>
<comment type="caution">
    <text evidence="3">The sequence shown here is derived from an EMBL/GenBank/DDBJ whole genome shotgun (WGS) entry which is preliminary data.</text>
</comment>
<gene>
    <name evidence="3" type="ORF">ACFPEL_23370</name>
</gene>
<keyword evidence="1" id="KW-0812">Transmembrane</keyword>
<dbReference type="RefSeq" id="WP_274187072.1">
    <property type="nucleotide sequence ID" value="NZ_BAABHN010000049.1"/>
</dbReference>
<name>A0ABV9RT54_9PSEU</name>
<feature type="transmembrane region" description="Helical" evidence="1">
    <location>
        <begin position="112"/>
        <end position="128"/>
    </location>
</feature>